<keyword evidence="2" id="KW-1185">Reference proteome</keyword>
<organism evidence="1 2">
    <name type="scientific">Acrasis kona</name>
    <dbReference type="NCBI Taxonomy" id="1008807"/>
    <lineage>
        <taxon>Eukaryota</taxon>
        <taxon>Discoba</taxon>
        <taxon>Heterolobosea</taxon>
        <taxon>Tetramitia</taxon>
        <taxon>Eutetramitia</taxon>
        <taxon>Acrasidae</taxon>
        <taxon>Acrasis</taxon>
    </lineage>
</organism>
<sequence>MEPRLRIQDDNYSRNLHMNHNNMKMYNNVDFWKKRHSMRQINQYANLLLDKLHLDHEAPQNNVIDYQTQGYKHFTQHQDDDPFYFDENNIPTPSQSYAVQSNTLKWSDPQHLYTFIHRPHMVSSSHGVKKDFTLWNKIRKTHSRLSQLIQTERSIKSIKQAYDQYIFALCRVSLDPRITSYILCKYLLRSHSSFDSDPNDSLESDYIERRDELIDLLERQRGDRKIMYAKAGLTAVVIGTLTRTLRGLLSKILKDPTKELKVDCNMFGLKCKEFINKCWQVYGSDKAAIKFNIGLLCCMIKRRLFLNEEWQIDFEKMCVGSELIIDLVRNEFDVFALLDPPVQQLDPSTLRSYVREADKLIKKKKDSEKKEMLPPSDEPSISLVLLRDKNLLKSIKDHFNIEQVEFQHIKEFARNNVRQDGDRLLSAIEGEKQEESVVFNPIVETIKIQKQQYQLIKNLRQERNLEDKLRMMRTGALKLRNTRNYLGVML</sequence>
<dbReference type="Proteomes" id="UP001431209">
    <property type="component" value="Unassembled WGS sequence"/>
</dbReference>
<reference evidence="1 2" key="1">
    <citation type="submission" date="2024-03" db="EMBL/GenBank/DDBJ databases">
        <title>The Acrasis kona genome and developmental transcriptomes reveal deep origins of eukaryotic multicellular pathways.</title>
        <authorList>
            <person name="Sheikh S."/>
            <person name="Fu C.-J."/>
            <person name="Brown M.W."/>
            <person name="Baldauf S.L."/>
        </authorList>
    </citation>
    <scope>NUCLEOTIDE SEQUENCE [LARGE SCALE GENOMIC DNA]</scope>
    <source>
        <strain evidence="1 2">ATCC MYA-3509</strain>
    </source>
</reference>
<proteinExistence type="predicted"/>
<comment type="caution">
    <text evidence="1">The sequence shown here is derived from an EMBL/GenBank/DDBJ whole genome shotgun (WGS) entry which is preliminary data.</text>
</comment>
<dbReference type="AlphaFoldDB" id="A0AAW2ZMB1"/>
<name>A0AAW2ZMB1_9EUKA</name>
<protein>
    <submittedName>
        <fullName evidence="1">Uncharacterized protein</fullName>
    </submittedName>
</protein>
<evidence type="ECO:0000313" key="2">
    <source>
        <dbReference type="Proteomes" id="UP001431209"/>
    </source>
</evidence>
<evidence type="ECO:0000313" key="1">
    <source>
        <dbReference type="EMBL" id="KAL0490422.1"/>
    </source>
</evidence>
<accession>A0AAW2ZMB1</accession>
<gene>
    <name evidence="1" type="ORF">AKO1_009553</name>
</gene>
<dbReference type="EMBL" id="JAOPGA020001688">
    <property type="protein sequence ID" value="KAL0490422.1"/>
    <property type="molecule type" value="Genomic_DNA"/>
</dbReference>